<reference evidence="1 2" key="1">
    <citation type="submission" date="2017-10" db="EMBL/GenBank/DDBJ databases">
        <title>Comparative genomics in systemic dimorphic fungi from Ajellomycetaceae.</title>
        <authorList>
            <person name="Munoz J.F."/>
            <person name="Mcewen J.G."/>
            <person name="Clay O.K."/>
            <person name="Cuomo C.A."/>
        </authorList>
    </citation>
    <scope>NUCLEOTIDE SEQUENCE [LARGE SCALE GENOMIC DNA]</scope>
    <source>
        <strain evidence="1 2">UAMH7299</strain>
    </source>
</reference>
<comment type="caution">
    <text evidence="1">The sequence shown here is derived from an EMBL/GenBank/DDBJ whole genome shotgun (WGS) entry which is preliminary data.</text>
</comment>
<dbReference type="Proteomes" id="UP000224634">
    <property type="component" value="Unassembled WGS sequence"/>
</dbReference>
<dbReference type="EMBL" id="PDNA01000084">
    <property type="protein sequence ID" value="PGH15289.1"/>
    <property type="molecule type" value="Genomic_DNA"/>
</dbReference>
<gene>
    <name evidence="1" type="ORF">AJ80_05642</name>
</gene>
<name>A0A2B7Y2D0_POLH7</name>
<proteinExistence type="predicted"/>
<dbReference type="AlphaFoldDB" id="A0A2B7Y2D0"/>
<organism evidence="1 2">
    <name type="scientific">Polytolypa hystricis (strain UAMH7299)</name>
    <dbReference type="NCBI Taxonomy" id="1447883"/>
    <lineage>
        <taxon>Eukaryota</taxon>
        <taxon>Fungi</taxon>
        <taxon>Dikarya</taxon>
        <taxon>Ascomycota</taxon>
        <taxon>Pezizomycotina</taxon>
        <taxon>Eurotiomycetes</taxon>
        <taxon>Eurotiomycetidae</taxon>
        <taxon>Onygenales</taxon>
        <taxon>Onygenales incertae sedis</taxon>
        <taxon>Polytolypa</taxon>
    </lineage>
</organism>
<keyword evidence="2" id="KW-1185">Reference proteome</keyword>
<sequence>MSSKETTTAVLVTIAAANQLADASYPRKVSEPHQVALVPREHFKKALRIEERTACALDAIATVLVKASRDEVIAVGLQVDYSSPGSVTITVAANTDVLPTTVKHLTEIWDALYKLRIKYRAQQEKEKSKKQAYADEMPPKPHEAPLPVEHCELVKLVYVYSFAKFSRRLEKCYHKIISTLNMLKDRVKSGELDQDDDTILNLFYVLGYLRSFHNYDMSKLQENQFIKNMTATFFAFQELLSETEKSRARAILGTSFEDTWRHIEKSLALQTAIMDLDRFAGSRRMSPILSKTLIVNNLPAAICAELPSQISD</sequence>
<accession>A0A2B7Y2D0</accession>
<evidence type="ECO:0000313" key="2">
    <source>
        <dbReference type="Proteomes" id="UP000224634"/>
    </source>
</evidence>
<dbReference type="OrthoDB" id="4186169at2759"/>
<protein>
    <submittedName>
        <fullName evidence="1">Uncharacterized protein</fullName>
    </submittedName>
</protein>
<evidence type="ECO:0000313" key="1">
    <source>
        <dbReference type="EMBL" id="PGH15289.1"/>
    </source>
</evidence>